<dbReference type="Proteomes" id="UP000503447">
    <property type="component" value="Chromosome"/>
</dbReference>
<keyword evidence="2" id="KW-0808">Transferase</keyword>
<evidence type="ECO:0000256" key="2">
    <source>
        <dbReference type="ARBA" id="ARBA00022679"/>
    </source>
</evidence>
<gene>
    <name evidence="4" type="ORF">FTUN_1974</name>
</gene>
<feature type="domain" description="Glycosyltransferase subfamily 4-like N-terminal" evidence="3">
    <location>
        <begin position="22"/>
        <end position="195"/>
    </location>
</feature>
<dbReference type="SUPFAM" id="SSF53756">
    <property type="entry name" value="UDP-Glycosyltransferase/glycogen phosphorylase"/>
    <property type="match status" value="1"/>
</dbReference>
<dbReference type="Gene3D" id="3.40.50.2000">
    <property type="entry name" value="Glycogen Phosphorylase B"/>
    <property type="match status" value="2"/>
</dbReference>
<dbReference type="EMBL" id="CP053452">
    <property type="protein sequence ID" value="QJW94454.1"/>
    <property type="molecule type" value="Genomic_DNA"/>
</dbReference>
<dbReference type="Pfam" id="PF13579">
    <property type="entry name" value="Glyco_trans_4_4"/>
    <property type="match status" value="1"/>
</dbReference>
<dbReference type="GO" id="GO:0016757">
    <property type="term" value="F:glycosyltransferase activity"/>
    <property type="evidence" value="ECO:0007669"/>
    <property type="project" value="UniProtKB-KW"/>
</dbReference>
<dbReference type="PANTHER" id="PTHR12526:SF510">
    <property type="entry name" value="D-INOSITOL 3-PHOSPHATE GLYCOSYLTRANSFERASE"/>
    <property type="match status" value="1"/>
</dbReference>
<keyword evidence="5" id="KW-1185">Reference proteome</keyword>
<keyword evidence="1" id="KW-0328">Glycosyltransferase</keyword>
<reference evidence="5" key="1">
    <citation type="submission" date="2020-05" db="EMBL/GenBank/DDBJ databases">
        <title>Frigoriglobus tundricola gen. nov., sp. nov., a psychrotolerant cellulolytic planctomycete of the family Gemmataceae with two divergent copies of 16S rRNA gene.</title>
        <authorList>
            <person name="Kulichevskaya I.S."/>
            <person name="Ivanova A.A."/>
            <person name="Naumoff D.G."/>
            <person name="Beletsky A.V."/>
            <person name="Rijpstra W.I.C."/>
            <person name="Sinninghe Damste J.S."/>
            <person name="Mardanov A.V."/>
            <person name="Ravin N.V."/>
            <person name="Dedysh S.N."/>
        </authorList>
    </citation>
    <scope>NUCLEOTIDE SEQUENCE [LARGE SCALE GENOMIC DNA]</scope>
    <source>
        <strain evidence="5">PL17</strain>
    </source>
</reference>
<evidence type="ECO:0000259" key="3">
    <source>
        <dbReference type="Pfam" id="PF13579"/>
    </source>
</evidence>
<accession>A0A6M5YLK0</accession>
<protein>
    <recommendedName>
        <fullName evidence="3">Glycosyltransferase subfamily 4-like N-terminal domain-containing protein</fullName>
    </recommendedName>
</protein>
<evidence type="ECO:0000313" key="4">
    <source>
        <dbReference type="EMBL" id="QJW94454.1"/>
    </source>
</evidence>
<dbReference type="KEGG" id="ftj:FTUN_1974"/>
<dbReference type="InterPro" id="IPR028098">
    <property type="entry name" value="Glyco_trans_4-like_N"/>
</dbReference>
<dbReference type="RefSeq" id="WP_171470449.1">
    <property type="nucleotide sequence ID" value="NZ_CP053452.2"/>
</dbReference>
<dbReference type="AlphaFoldDB" id="A0A6M5YLK0"/>
<organism evidence="4 5">
    <name type="scientific">Frigoriglobus tundricola</name>
    <dbReference type="NCBI Taxonomy" id="2774151"/>
    <lineage>
        <taxon>Bacteria</taxon>
        <taxon>Pseudomonadati</taxon>
        <taxon>Planctomycetota</taxon>
        <taxon>Planctomycetia</taxon>
        <taxon>Gemmatales</taxon>
        <taxon>Gemmataceae</taxon>
        <taxon>Frigoriglobus</taxon>
    </lineage>
</organism>
<proteinExistence type="predicted"/>
<dbReference type="Pfam" id="PF13692">
    <property type="entry name" value="Glyco_trans_1_4"/>
    <property type="match status" value="1"/>
</dbReference>
<sequence length="405" mass="45341">MSESNPTLLFASYHAYFDHSSGAALATRDLLENLAAHGWNCRVVCGPALDYQDGRGPAEVLHAHGIPHHLERCAPPTGERYELFHFTLNGVPVSQYRPETFTPHRHATQAEGVPFLDVVSRACARFRPDVVLTYGGPPFAAHLMRRVQRAGARVVFCLHNFDYRDPELLRAADALWVPSEFARSAYHERVGVEAEAVPWPWDCSRALADRMDGRYMTFVNPIPAKGVAWVARIAAELFRRRPDIPFLVVEGRGGLGWLGRLSLDLSGLTTLNGMHSTPRPRDFYAVSRMVLMPSLWEESMGRVAAEALTNGVPVLATRRGALPETLGGAGFLFDVPPRYHESACWSEVPRPDEVTGWVETIVRLWDDAAFHSEHCARALDRARVWDPDRLREGIEAFFRRVAGTR</sequence>
<evidence type="ECO:0000256" key="1">
    <source>
        <dbReference type="ARBA" id="ARBA00022676"/>
    </source>
</evidence>
<name>A0A6M5YLK0_9BACT</name>
<evidence type="ECO:0000313" key="5">
    <source>
        <dbReference type="Proteomes" id="UP000503447"/>
    </source>
</evidence>
<dbReference type="PANTHER" id="PTHR12526">
    <property type="entry name" value="GLYCOSYLTRANSFERASE"/>
    <property type="match status" value="1"/>
</dbReference>